<name>U6KS25_EIMTE</name>
<keyword evidence="1" id="KW-0472">Membrane</keyword>
<reference evidence="2" key="1">
    <citation type="submission" date="2013-10" db="EMBL/GenBank/DDBJ databases">
        <title>Genomic analysis of the causative agents of coccidiosis in chickens.</title>
        <authorList>
            <person name="Reid A.J."/>
            <person name="Blake D."/>
            <person name="Billington K."/>
            <person name="Browne H."/>
            <person name="Dunn M."/>
            <person name="Hung S."/>
            <person name="Kawahara F."/>
            <person name="Miranda-Saavedra D."/>
            <person name="Mourier T."/>
            <person name="Nagra H."/>
            <person name="Otto T.D."/>
            <person name="Rawlings N."/>
            <person name="Sanchez A."/>
            <person name="Sanders M."/>
            <person name="Subramaniam C."/>
            <person name="Tay Y."/>
            <person name="Dear P."/>
            <person name="Doerig C."/>
            <person name="Gruber A."/>
            <person name="Parkinson J."/>
            <person name="Shirley M."/>
            <person name="Wan K.L."/>
            <person name="Berriman M."/>
            <person name="Tomley F."/>
            <person name="Pain A."/>
        </authorList>
    </citation>
    <scope>NUCLEOTIDE SEQUENCE [LARGE SCALE GENOMIC DNA]</scope>
    <source>
        <strain evidence="2">Houghton</strain>
    </source>
</reference>
<keyword evidence="1" id="KW-0812">Transmembrane</keyword>
<dbReference type="VEuPathDB" id="ToxoDB:ETH_00009580"/>
<dbReference type="OrthoDB" id="346295at2759"/>
<gene>
    <name evidence="2" type="ORF">ETH_00009580</name>
</gene>
<dbReference type="VEuPathDB" id="ToxoDB:ETH2_1311000"/>
<dbReference type="OMA" id="PTHYDIS"/>
<sequence length="292" mass="32455">MGVHRRTFALQTSRLFPILLFVAVAPMALHADRTLRKLHRAELKHALAPDVYETTNGIQEATASQALASGLGFVEIFKKLFGGKQEEQEEAPTTSEQHRSAWQEEERHAEFAFCSDVGFRGLHPEEGGEEAACWSRCGRVCEGAMFLAEDALPEWRLVPVATRTKPCKTLAKKSAVQVLCKAIKKPTHYDISSAVKQETTFDAEAQQQEQIQQLQRQQMLFQQQPTLTPALAAPASGRLAEEAYVVPETFAAAAYGRQRSGMPHWALSLIFIGVALVCALVFCCCMCFCRRK</sequence>
<proteinExistence type="predicted"/>
<keyword evidence="1" id="KW-1133">Transmembrane helix</keyword>
<reference evidence="2" key="2">
    <citation type="submission" date="2013-10" db="EMBL/GenBank/DDBJ databases">
        <authorList>
            <person name="Aslett M."/>
        </authorList>
    </citation>
    <scope>NUCLEOTIDE SEQUENCE [LARGE SCALE GENOMIC DNA]</scope>
    <source>
        <strain evidence="2">Houghton</strain>
    </source>
</reference>
<evidence type="ECO:0000313" key="2">
    <source>
        <dbReference type="EMBL" id="CDJ38233.1"/>
    </source>
</evidence>
<accession>U6KS25</accession>
<keyword evidence="3" id="KW-1185">Reference proteome</keyword>
<evidence type="ECO:0000256" key="1">
    <source>
        <dbReference type="SAM" id="Phobius"/>
    </source>
</evidence>
<organism evidence="2 3">
    <name type="scientific">Eimeria tenella</name>
    <name type="common">Coccidian parasite</name>
    <dbReference type="NCBI Taxonomy" id="5802"/>
    <lineage>
        <taxon>Eukaryota</taxon>
        <taxon>Sar</taxon>
        <taxon>Alveolata</taxon>
        <taxon>Apicomplexa</taxon>
        <taxon>Conoidasida</taxon>
        <taxon>Coccidia</taxon>
        <taxon>Eucoccidiorida</taxon>
        <taxon>Eimeriorina</taxon>
        <taxon>Eimeriidae</taxon>
        <taxon>Eimeria</taxon>
    </lineage>
</organism>
<dbReference type="RefSeq" id="XP_013229071.1">
    <property type="nucleotide sequence ID" value="XM_013373617.1"/>
</dbReference>
<dbReference type="AlphaFoldDB" id="U6KS25"/>
<dbReference type="Proteomes" id="UP000030747">
    <property type="component" value="Unassembled WGS sequence"/>
</dbReference>
<feature type="transmembrane region" description="Helical" evidence="1">
    <location>
        <begin position="265"/>
        <end position="289"/>
    </location>
</feature>
<protein>
    <recommendedName>
        <fullName evidence="4">Transmembrane protein</fullName>
    </recommendedName>
</protein>
<dbReference type="EMBL" id="HG673821">
    <property type="protein sequence ID" value="CDJ38233.1"/>
    <property type="molecule type" value="Genomic_DNA"/>
</dbReference>
<evidence type="ECO:0000313" key="3">
    <source>
        <dbReference type="Proteomes" id="UP000030747"/>
    </source>
</evidence>
<evidence type="ECO:0008006" key="4">
    <source>
        <dbReference type="Google" id="ProtNLM"/>
    </source>
</evidence>
<dbReference type="GeneID" id="25251112"/>